<dbReference type="EMBL" id="BMQB01000023">
    <property type="protein sequence ID" value="GGK11193.1"/>
    <property type="molecule type" value="Genomic_DNA"/>
</dbReference>
<protein>
    <submittedName>
        <fullName evidence="2">Uncharacterized protein</fullName>
    </submittedName>
</protein>
<keyword evidence="3" id="KW-1185">Reference proteome</keyword>
<reference evidence="2" key="2">
    <citation type="submission" date="2020-09" db="EMBL/GenBank/DDBJ databases">
        <authorList>
            <person name="Sun Q."/>
            <person name="Ohkuma M."/>
        </authorList>
    </citation>
    <scope>NUCLEOTIDE SEQUENCE</scope>
    <source>
        <strain evidence="2">JCM 3090</strain>
    </source>
</reference>
<dbReference type="AlphaFoldDB" id="A0A8J3BKV9"/>
<feature type="region of interest" description="Disordered" evidence="1">
    <location>
        <begin position="95"/>
        <end position="131"/>
    </location>
</feature>
<feature type="compositionally biased region" description="Basic and acidic residues" evidence="1">
    <location>
        <begin position="1"/>
        <end position="10"/>
    </location>
</feature>
<organism evidence="2 3">
    <name type="scientific">Pilimelia anulata</name>
    <dbReference type="NCBI Taxonomy" id="53371"/>
    <lineage>
        <taxon>Bacteria</taxon>
        <taxon>Bacillati</taxon>
        <taxon>Actinomycetota</taxon>
        <taxon>Actinomycetes</taxon>
        <taxon>Micromonosporales</taxon>
        <taxon>Micromonosporaceae</taxon>
        <taxon>Pilimelia</taxon>
    </lineage>
</organism>
<evidence type="ECO:0000256" key="1">
    <source>
        <dbReference type="SAM" id="MobiDB-lite"/>
    </source>
</evidence>
<name>A0A8J3BKV9_9ACTN</name>
<accession>A0A8J3BKV9</accession>
<comment type="caution">
    <text evidence="2">The sequence shown here is derived from an EMBL/GenBank/DDBJ whole genome shotgun (WGS) entry which is preliminary data.</text>
</comment>
<reference evidence="2" key="1">
    <citation type="journal article" date="2014" name="Int. J. Syst. Evol. Microbiol.">
        <title>Complete genome sequence of Corynebacterium casei LMG S-19264T (=DSM 44701T), isolated from a smear-ripened cheese.</title>
        <authorList>
            <consortium name="US DOE Joint Genome Institute (JGI-PGF)"/>
            <person name="Walter F."/>
            <person name="Albersmeier A."/>
            <person name="Kalinowski J."/>
            <person name="Ruckert C."/>
        </authorList>
    </citation>
    <scope>NUCLEOTIDE SEQUENCE</scope>
    <source>
        <strain evidence="2">JCM 3090</strain>
    </source>
</reference>
<feature type="compositionally biased region" description="Basic residues" evidence="1">
    <location>
        <begin position="95"/>
        <end position="104"/>
    </location>
</feature>
<dbReference type="Proteomes" id="UP000649739">
    <property type="component" value="Unassembled WGS sequence"/>
</dbReference>
<feature type="region of interest" description="Disordered" evidence="1">
    <location>
        <begin position="1"/>
        <end position="33"/>
    </location>
</feature>
<evidence type="ECO:0000313" key="3">
    <source>
        <dbReference type="Proteomes" id="UP000649739"/>
    </source>
</evidence>
<proteinExistence type="predicted"/>
<evidence type="ECO:0000313" key="2">
    <source>
        <dbReference type="EMBL" id="GGK11193.1"/>
    </source>
</evidence>
<gene>
    <name evidence="2" type="ORF">GCM10010123_46450</name>
</gene>
<sequence length="229" mass="25690">MPIGDRERHSRLPRWITSNAGNPQLHDEAATGREVPCSVAEALDLLSLGTQVGDAVPHHIHQRERARHRRCGHVTDDHRDLLCRRLPTKLIHHRLRQLNPGHRHSPLDERNGHPPGTDGELQGPASVGEPGQEIDDWIKDRWAEHRRRRGVVSLRSILVPQITTGHSQQAVTRHDRPPPIYAPRHPQPERAVAYRTLMAAASSLGSQRGIERLPEVVDAVPTGLSKRTV</sequence>